<name>A0A8D9M1W3_BRACM</name>
<evidence type="ECO:0000313" key="2">
    <source>
        <dbReference type="EMBL" id="CAG7895256.1"/>
    </source>
</evidence>
<gene>
    <name evidence="2" type="ORF">BRAPAZ1V2_A02P42080.2</name>
</gene>
<dbReference type="SMR" id="A0A8D9M1W3"/>
<dbReference type="AlphaFoldDB" id="A0A8D9M1W3"/>
<dbReference type="EMBL" id="LS974618">
    <property type="protein sequence ID" value="CAG7895256.1"/>
    <property type="molecule type" value="Genomic_DNA"/>
</dbReference>
<reference evidence="2 3" key="1">
    <citation type="submission" date="2021-07" db="EMBL/GenBank/DDBJ databases">
        <authorList>
            <consortium name="Genoscope - CEA"/>
            <person name="William W."/>
        </authorList>
    </citation>
    <scope>NUCLEOTIDE SEQUENCE [LARGE SCALE GENOMIC DNA]</scope>
</reference>
<dbReference type="InterPro" id="IPR000120">
    <property type="entry name" value="Amidase"/>
</dbReference>
<dbReference type="Gene3D" id="3.90.1300.10">
    <property type="entry name" value="Amidase signature (AS) domain"/>
    <property type="match status" value="1"/>
</dbReference>
<proteinExistence type="predicted"/>
<dbReference type="SUPFAM" id="SSF75304">
    <property type="entry name" value="Amidase signature (AS) enzymes"/>
    <property type="match status" value="1"/>
</dbReference>
<accession>A0A8D9M1W3</accession>
<feature type="domain" description="Amidase" evidence="1">
    <location>
        <begin position="1"/>
        <end position="77"/>
    </location>
</feature>
<dbReference type="Pfam" id="PF01425">
    <property type="entry name" value="Amidase"/>
    <property type="match status" value="1"/>
</dbReference>
<sequence length="150" mass="16348">MDEFGMGRTNEASAFQVTANQWDLTRVLGGSSGSSAAAVEARLCMVSLGSDTGESVRHPASLCGVVGLKPTYGLMHLDRMSLFLSSLLEYQPFMCLPHLNHLQTCHVTMVSARTLIRKDYKAALDHNDILISPAAPSAAYKILVKRKMIH</sequence>
<dbReference type="PANTHER" id="PTHR11895:SF7">
    <property type="entry name" value="GLUTAMYL-TRNA(GLN) AMIDOTRANSFERASE SUBUNIT A, MITOCHONDRIAL"/>
    <property type="match status" value="1"/>
</dbReference>
<dbReference type="Gramene" id="A02p42080.2_BraZ1">
    <property type="protein sequence ID" value="A02p42080.2_BraZ1.CDS"/>
    <property type="gene ID" value="A02g42080.2_BraZ1"/>
</dbReference>
<dbReference type="InterPro" id="IPR023631">
    <property type="entry name" value="Amidase_dom"/>
</dbReference>
<dbReference type="Proteomes" id="UP000694005">
    <property type="component" value="Chromosome A02"/>
</dbReference>
<organism evidence="2 3">
    <name type="scientific">Brassica campestris</name>
    <name type="common">Field mustard</name>
    <dbReference type="NCBI Taxonomy" id="3711"/>
    <lineage>
        <taxon>Eukaryota</taxon>
        <taxon>Viridiplantae</taxon>
        <taxon>Streptophyta</taxon>
        <taxon>Embryophyta</taxon>
        <taxon>Tracheophyta</taxon>
        <taxon>Spermatophyta</taxon>
        <taxon>Magnoliopsida</taxon>
        <taxon>eudicotyledons</taxon>
        <taxon>Gunneridae</taxon>
        <taxon>Pentapetalae</taxon>
        <taxon>rosids</taxon>
        <taxon>malvids</taxon>
        <taxon>Brassicales</taxon>
        <taxon>Brassicaceae</taxon>
        <taxon>Brassiceae</taxon>
        <taxon>Brassica</taxon>
    </lineage>
</organism>
<dbReference type="InterPro" id="IPR036928">
    <property type="entry name" value="AS_sf"/>
</dbReference>
<dbReference type="PANTHER" id="PTHR11895">
    <property type="entry name" value="TRANSAMIDASE"/>
    <property type="match status" value="1"/>
</dbReference>
<evidence type="ECO:0000313" key="3">
    <source>
        <dbReference type="Proteomes" id="UP000694005"/>
    </source>
</evidence>
<dbReference type="GO" id="GO:0003824">
    <property type="term" value="F:catalytic activity"/>
    <property type="evidence" value="ECO:0007669"/>
    <property type="project" value="InterPro"/>
</dbReference>
<evidence type="ECO:0000259" key="1">
    <source>
        <dbReference type="Pfam" id="PF01425"/>
    </source>
</evidence>
<protein>
    <recommendedName>
        <fullName evidence="1">Amidase domain-containing protein</fullName>
    </recommendedName>
</protein>